<evidence type="ECO:0000313" key="2">
    <source>
        <dbReference type="Proteomes" id="UP001152795"/>
    </source>
</evidence>
<evidence type="ECO:0000313" key="1">
    <source>
        <dbReference type="EMBL" id="CAB3976776.1"/>
    </source>
</evidence>
<proteinExistence type="predicted"/>
<accession>A0A7D9H6P3</accession>
<dbReference type="Proteomes" id="UP001152795">
    <property type="component" value="Unassembled WGS sequence"/>
</dbReference>
<name>A0A7D9H6P3_PARCT</name>
<sequence>MSVLNKDLFTMIHIDLGEMTAELTTAKLHPGQIFNNNKLENGNSSTVLNNEDSSRLFEGNIWLQISLGNLRCQGDYNELCQFVDDLQLQPGIWSTPGDNCELFEMVK</sequence>
<protein>
    <submittedName>
        <fullName evidence="1">Uncharacterized protein</fullName>
    </submittedName>
</protein>
<dbReference type="EMBL" id="CACRXK020000012">
    <property type="protein sequence ID" value="CAB3976776.1"/>
    <property type="molecule type" value="Genomic_DNA"/>
</dbReference>
<comment type="caution">
    <text evidence="1">The sequence shown here is derived from an EMBL/GenBank/DDBJ whole genome shotgun (WGS) entry which is preliminary data.</text>
</comment>
<gene>
    <name evidence="1" type="ORF">PACLA_8A035500</name>
</gene>
<keyword evidence="2" id="KW-1185">Reference proteome</keyword>
<organism evidence="1 2">
    <name type="scientific">Paramuricea clavata</name>
    <name type="common">Red gorgonian</name>
    <name type="synonym">Violescent sea-whip</name>
    <dbReference type="NCBI Taxonomy" id="317549"/>
    <lineage>
        <taxon>Eukaryota</taxon>
        <taxon>Metazoa</taxon>
        <taxon>Cnidaria</taxon>
        <taxon>Anthozoa</taxon>
        <taxon>Octocorallia</taxon>
        <taxon>Malacalcyonacea</taxon>
        <taxon>Plexauridae</taxon>
        <taxon>Paramuricea</taxon>
    </lineage>
</organism>
<dbReference type="AlphaFoldDB" id="A0A7D9H6P3"/>
<reference evidence="1" key="1">
    <citation type="submission" date="2020-04" db="EMBL/GenBank/DDBJ databases">
        <authorList>
            <person name="Alioto T."/>
            <person name="Alioto T."/>
            <person name="Gomez Garrido J."/>
        </authorList>
    </citation>
    <scope>NUCLEOTIDE SEQUENCE</scope>
    <source>
        <strain evidence="1">A484AB</strain>
    </source>
</reference>